<dbReference type="AlphaFoldDB" id="A0AAV4TT85"/>
<sequence length="92" mass="10882">MVLLVYQVMVIFCYTELLPIPQWMKESSSPQLYEMENKSHQEDSRCSEHQNESPVQKSITDLQDKLKTGNSCTENRTYKLRNWKKGILNENQ</sequence>
<protein>
    <submittedName>
        <fullName evidence="3">Uncharacterized protein</fullName>
    </submittedName>
</protein>
<evidence type="ECO:0000256" key="1">
    <source>
        <dbReference type="SAM" id="MobiDB-lite"/>
    </source>
</evidence>
<evidence type="ECO:0000313" key="3">
    <source>
        <dbReference type="EMBL" id="GIY49294.1"/>
    </source>
</evidence>
<evidence type="ECO:0000256" key="2">
    <source>
        <dbReference type="SAM" id="SignalP"/>
    </source>
</evidence>
<accession>A0AAV4TT85</accession>
<reference evidence="3 4" key="1">
    <citation type="submission" date="2021-06" db="EMBL/GenBank/DDBJ databases">
        <title>Caerostris extrusa draft genome.</title>
        <authorList>
            <person name="Kono N."/>
            <person name="Arakawa K."/>
        </authorList>
    </citation>
    <scope>NUCLEOTIDE SEQUENCE [LARGE SCALE GENOMIC DNA]</scope>
</reference>
<feature type="compositionally biased region" description="Polar residues" evidence="1">
    <location>
        <begin position="52"/>
        <end position="61"/>
    </location>
</feature>
<organism evidence="3 4">
    <name type="scientific">Caerostris extrusa</name>
    <name type="common">Bark spider</name>
    <name type="synonym">Caerostris bankana</name>
    <dbReference type="NCBI Taxonomy" id="172846"/>
    <lineage>
        <taxon>Eukaryota</taxon>
        <taxon>Metazoa</taxon>
        <taxon>Ecdysozoa</taxon>
        <taxon>Arthropoda</taxon>
        <taxon>Chelicerata</taxon>
        <taxon>Arachnida</taxon>
        <taxon>Araneae</taxon>
        <taxon>Araneomorphae</taxon>
        <taxon>Entelegynae</taxon>
        <taxon>Araneoidea</taxon>
        <taxon>Araneidae</taxon>
        <taxon>Caerostris</taxon>
    </lineage>
</organism>
<feature type="signal peptide" evidence="2">
    <location>
        <begin position="1"/>
        <end position="15"/>
    </location>
</feature>
<feature type="region of interest" description="Disordered" evidence="1">
    <location>
        <begin position="31"/>
        <end position="68"/>
    </location>
</feature>
<comment type="caution">
    <text evidence="3">The sequence shown here is derived from an EMBL/GenBank/DDBJ whole genome shotgun (WGS) entry which is preliminary data.</text>
</comment>
<keyword evidence="2" id="KW-0732">Signal</keyword>
<gene>
    <name evidence="3" type="ORF">CEXT_604121</name>
</gene>
<keyword evidence="4" id="KW-1185">Reference proteome</keyword>
<feature type="compositionally biased region" description="Basic and acidic residues" evidence="1">
    <location>
        <begin position="35"/>
        <end position="51"/>
    </location>
</feature>
<feature type="chain" id="PRO_5043349252" evidence="2">
    <location>
        <begin position="16"/>
        <end position="92"/>
    </location>
</feature>
<proteinExistence type="predicted"/>
<name>A0AAV4TT85_CAEEX</name>
<dbReference type="Proteomes" id="UP001054945">
    <property type="component" value="Unassembled WGS sequence"/>
</dbReference>
<dbReference type="EMBL" id="BPLR01011818">
    <property type="protein sequence ID" value="GIY49294.1"/>
    <property type="molecule type" value="Genomic_DNA"/>
</dbReference>
<evidence type="ECO:0000313" key="4">
    <source>
        <dbReference type="Proteomes" id="UP001054945"/>
    </source>
</evidence>